<evidence type="ECO:0000313" key="3">
    <source>
        <dbReference type="Proteomes" id="UP000012589"/>
    </source>
</evidence>
<dbReference type="Proteomes" id="UP000012589">
    <property type="component" value="Unassembled WGS sequence"/>
</dbReference>
<organism evidence="2 3">
    <name type="scientific">Eubacterium plexicaudatum ASF492</name>
    <dbReference type="NCBI Taxonomy" id="1235802"/>
    <lineage>
        <taxon>Bacteria</taxon>
        <taxon>Bacillati</taxon>
        <taxon>Bacillota</taxon>
        <taxon>Clostridia</taxon>
        <taxon>Eubacteriales</taxon>
        <taxon>Eubacteriaceae</taxon>
        <taxon>Eubacterium</taxon>
    </lineage>
</organism>
<reference evidence="2 3" key="1">
    <citation type="journal article" date="2014" name="Genome Announc.">
        <title>Draft genome sequences of the altered schaedler flora, a defined bacterial community from gnotobiotic mice.</title>
        <authorList>
            <person name="Wannemuehler M.J."/>
            <person name="Overstreet A.M."/>
            <person name="Ward D.V."/>
            <person name="Phillips G.J."/>
        </authorList>
    </citation>
    <scope>NUCLEOTIDE SEQUENCE [LARGE SCALE GENOMIC DNA]</scope>
    <source>
        <strain evidence="2 3">ASF492</strain>
    </source>
</reference>
<accession>N2B5Z4</accession>
<sequence>MKKLGKIDTITKEYMKDPVIFADMFNKFLYHGKQVINPDNLIEMDSTEIVVPYGEGKAGVPAQKYRDVLKLMMTDGNIAYCILGCEDQSRVHYAMPVKNMFYDSMQFARQVTKAAKSHRQEKGNKPSSDEFLSGFYKTDRLIPVVTLVIYWGPDRWDGPLTLKEMYAAADDAVIQYVPDYNINLIAPEQMTDDEIKEFRTSLKEVMLYIKYSKDKNKLQIVTQSDESFQNLDRQAAEVINVTTNSKLKYPEGKEKIDMCLALEEMRMDSKIEGAVETCKNFNMTFEKTIRYISDHFDVSLQQAEDEVKKYWK</sequence>
<dbReference type="STRING" id="1235802.C823_00982"/>
<keyword evidence="3" id="KW-1185">Reference proteome</keyword>
<dbReference type="AlphaFoldDB" id="N2B5Z4"/>
<feature type="domain" description="Transposase (putative) YhgA-like" evidence="1">
    <location>
        <begin position="65"/>
        <end position="236"/>
    </location>
</feature>
<protein>
    <recommendedName>
        <fullName evidence="1">Transposase (putative) YhgA-like domain-containing protein</fullName>
    </recommendedName>
</protein>
<name>N2B5Z4_9FIRM</name>
<evidence type="ECO:0000313" key="2">
    <source>
        <dbReference type="EMBL" id="EMZ35851.1"/>
    </source>
</evidence>
<dbReference type="HOGENOM" id="CLU_066636_0_0_9"/>
<dbReference type="InterPro" id="IPR006842">
    <property type="entry name" value="Transposase_31"/>
</dbReference>
<dbReference type="EMBL" id="AQFT01000025">
    <property type="protein sequence ID" value="EMZ35851.1"/>
    <property type="molecule type" value="Genomic_DNA"/>
</dbReference>
<dbReference type="eggNOG" id="COG5464">
    <property type="taxonomic scope" value="Bacteria"/>
</dbReference>
<dbReference type="PATRIC" id="fig|1235802.3.peg.1052"/>
<dbReference type="Pfam" id="PF04754">
    <property type="entry name" value="Transposase_31"/>
    <property type="match status" value="1"/>
</dbReference>
<proteinExistence type="predicted"/>
<comment type="caution">
    <text evidence="2">The sequence shown here is derived from an EMBL/GenBank/DDBJ whole genome shotgun (WGS) entry which is preliminary data.</text>
</comment>
<gene>
    <name evidence="2" type="ORF">C823_00982</name>
</gene>
<evidence type="ECO:0000259" key="1">
    <source>
        <dbReference type="Pfam" id="PF04754"/>
    </source>
</evidence>